<gene>
    <name evidence="1" type="ORF">JIV24_07785</name>
</gene>
<accession>A0ABS1HHT9</accession>
<dbReference type="Proteomes" id="UP000605676">
    <property type="component" value="Unassembled WGS sequence"/>
</dbReference>
<dbReference type="RefSeq" id="WP_200464464.1">
    <property type="nucleotide sequence ID" value="NZ_JAENRR010000014.1"/>
</dbReference>
<protein>
    <submittedName>
        <fullName evidence="1">Uncharacterized protein</fullName>
    </submittedName>
</protein>
<sequence>MAIVKDGINGIVKGKAGNVVFYTMYGKNIVRSLPQTNKRKKPSLKQEAQRQKMALVQQLLKPMKDLIKITFAPATVNNAPYHVAKSYNLMNAIKGEYPDQVIDWKEVRVAAGATDLADACEVHIEPNGCRFRWSGEQGKSNDTLVVIAFVPGNNWLEYRLTGVPRSKEEYFWDIDLQGATWHIWLAFRSADEKDISNSLYLGEFCE</sequence>
<organism evidence="1 2">
    <name type="scientific">Carboxylicivirga marina</name>
    <dbReference type="NCBI Taxonomy" id="2800988"/>
    <lineage>
        <taxon>Bacteria</taxon>
        <taxon>Pseudomonadati</taxon>
        <taxon>Bacteroidota</taxon>
        <taxon>Bacteroidia</taxon>
        <taxon>Marinilabiliales</taxon>
        <taxon>Marinilabiliaceae</taxon>
        <taxon>Carboxylicivirga</taxon>
    </lineage>
</organism>
<evidence type="ECO:0000313" key="2">
    <source>
        <dbReference type="Proteomes" id="UP000605676"/>
    </source>
</evidence>
<dbReference type="InterPro" id="IPR046233">
    <property type="entry name" value="DUF6266"/>
</dbReference>
<reference evidence="1 2" key="1">
    <citation type="submission" date="2021-01" db="EMBL/GenBank/DDBJ databases">
        <title>Carboxyliciviraga sp.nov., isolated from coastal sediments.</title>
        <authorList>
            <person name="Lu D."/>
            <person name="Zhang T."/>
        </authorList>
    </citation>
    <scope>NUCLEOTIDE SEQUENCE [LARGE SCALE GENOMIC DNA]</scope>
    <source>
        <strain evidence="1 2">N1Y132</strain>
    </source>
</reference>
<dbReference type="EMBL" id="JAENRR010000014">
    <property type="protein sequence ID" value="MBK3517236.1"/>
    <property type="molecule type" value="Genomic_DNA"/>
</dbReference>
<comment type="caution">
    <text evidence="1">The sequence shown here is derived from an EMBL/GenBank/DDBJ whole genome shotgun (WGS) entry which is preliminary data.</text>
</comment>
<proteinExistence type="predicted"/>
<evidence type="ECO:0000313" key="1">
    <source>
        <dbReference type="EMBL" id="MBK3517236.1"/>
    </source>
</evidence>
<name>A0ABS1HHT9_9BACT</name>
<keyword evidence="2" id="KW-1185">Reference proteome</keyword>
<dbReference type="Pfam" id="PF19781">
    <property type="entry name" value="DUF6266"/>
    <property type="match status" value="1"/>
</dbReference>